<evidence type="ECO:0000313" key="2">
    <source>
        <dbReference type="Proteomes" id="UP000287866"/>
    </source>
</evidence>
<keyword evidence="2" id="KW-1185">Reference proteome</keyword>
<dbReference type="RefSeq" id="WP_165567016.1">
    <property type="nucleotide sequence ID" value="NZ_SAYU02000105.1"/>
</dbReference>
<reference evidence="1" key="1">
    <citation type="submission" date="2020-03" db="EMBL/GenBank/DDBJ databases">
        <title>Phycicoccus flavus sp. nov., a novel endophytic actinobacterium isolated from branch of Kandelia candel.</title>
        <authorList>
            <person name="Tuo L."/>
        </authorList>
    </citation>
    <scope>NUCLEOTIDE SEQUENCE</scope>
    <source>
        <strain evidence="1">CMS6Z-2</strain>
    </source>
</reference>
<dbReference type="AlphaFoldDB" id="A0A8T6R8W9"/>
<protein>
    <submittedName>
        <fullName evidence="1">Uncharacterized protein</fullName>
    </submittedName>
</protein>
<comment type="caution">
    <text evidence="1">The sequence shown here is derived from an EMBL/GenBank/DDBJ whole genome shotgun (WGS) entry which is preliminary data.</text>
</comment>
<organism evidence="1 2">
    <name type="scientific">Phycicoccus flavus</name>
    <dbReference type="NCBI Taxonomy" id="2502783"/>
    <lineage>
        <taxon>Bacteria</taxon>
        <taxon>Bacillati</taxon>
        <taxon>Actinomycetota</taxon>
        <taxon>Actinomycetes</taxon>
        <taxon>Micrococcales</taxon>
        <taxon>Intrasporangiaceae</taxon>
        <taxon>Phycicoccus</taxon>
    </lineage>
</organism>
<evidence type="ECO:0000313" key="1">
    <source>
        <dbReference type="EMBL" id="NHA70172.1"/>
    </source>
</evidence>
<dbReference type="Proteomes" id="UP000287866">
    <property type="component" value="Unassembled WGS sequence"/>
</dbReference>
<proteinExistence type="predicted"/>
<dbReference type="EMBL" id="SAYU02000105">
    <property type="protein sequence ID" value="NHA70172.1"/>
    <property type="molecule type" value="Genomic_DNA"/>
</dbReference>
<sequence length="82" mass="8400">EMRLRGTAVEVRDAAVEPGGTLLVSGVTDGVSLRLGAGSVLLRCTVAGDCRRVAPARPGDGDPQGRGTAPWYVVARPLVDTG</sequence>
<name>A0A8T6R8W9_9MICO</name>
<gene>
    <name evidence="1" type="ORF">EPD83_019245</name>
</gene>
<accession>A0A8T6R8W9</accession>
<feature type="non-terminal residue" evidence="1">
    <location>
        <position position="1"/>
    </location>
</feature>